<dbReference type="Proteomes" id="UP000472272">
    <property type="component" value="Chromosome 16"/>
</dbReference>
<reference evidence="3" key="3">
    <citation type="submission" date="2025-09" db="UniProtKB">
        <authorList>
            <consortium name="Ensembl"/>
        </authorList>
    </citation>
    <scope>IDENTIFICATION</scope>
</reference>
<dbReference type="PANTHER" id="PTHR23267">
    <property type="entry name" value="IMMUNOGLOBULIN LIGHT CHAIN"/>
    <property type="match status" value="1"/>
</dbReference>
<accession>A0A670K0E2</accession>
<dbReference type="InterPro" id="IPR050150">
    <property type="entry name" value="IgV_Light_Chain"/>
</dbReference>
<dbReference type="GeneTree" id="ENSGT00940000154179"/>
<evidence type="ECO:0000256" key="1">
    <source>
        <dbReference type="SAM" id="SignalP"/>
    </source>
</evidence>
<evidence type="ECO:0000313" key="3">
    <source>
        <dbReference type="Ensembl" id="ENSPMRP00000029049.1"/>
    </source>
</evidence>
<dbReference type="SUPFAM" id="SSF48726">
    <property type="entry name" value="Immunoglobulin"/>
    <property type="match status" value="1"/>
</dbReference>
<dbReference type="PROSITE" id="PS50835">
    <property type="entry name" value="IG_LIKE"/>
    <property type="match status" value="1"/>
</dbReference>
<dbReference type="SMART" id="SM00406">
    <property type="entry name" value="IGv"/>
    <property type="match status" value="1"/>
</dbReference>
<dbReference type="InterPro" id="IPR013783">
    <property type="entry name" value="Ig-like_fold"/>
</dbReference>
<feature type="chain" id="PRO_5025563839" description="Ig-like domain-containing protein" evidence="1">
    <location>
        <begin position="20"/>
        <end position="120"/>
    </location>
</feature>
<organism evidence="3 4">
    <name type="scientific">Podarcis muralis</name>
    <name type="common">Wall lizard</name>
    <name type="synonym">Lacerta muralis</name>
    <dbReference type="NCBI Taxonomy" id="64176"/>
    <lineage>
        <taxon>Eukaryota</taxon>
        <taxon>Metazoa</taxon>
        <taxon>Chordata</taxon>
        <taxon>Craniata</taxon>
        <taxon>Vertebrata</taxon>
        <taxon>Euteleostomi</taxon>
        <taxon>Lepidosauria</taxon>
        <taxon>Squamata</taxon>
        <taxon>Bifurcata</taxon>
        <taxon>Unidentata</taxon>
        <taxon>Episquamata</taxon>
        <taxon>Laterata</taxon>
        <taxon>Lacertibaenia</taxon>
        <taxon>Lacertidae</taxon>
        <taxon>Podarcis</taxon>
    </lineage>
</organism>
<dbReference type="OMA" id="DYYCGSD"/>
<keyword evidence="4" id="KW-1185">Reference proteome</keyword>
<dbReference type="SMART" id="SM00409">
    <property type="entry name" value="IG"/>
    <property type="match status" value="1"/>
</dbReference>
<reference evidence="3" key="2">
    <citation type="submission" date="2025-08" db="UniProtKB">
        <authorList>
            <consortium name="Ensembl"/>
        </authorList>
    </citation>
    <scope>IDENTIFICATION</scope>
</reference>
<evidence type="ECO:0000259" key="2">
    <source>
        <dbReference type="PROSITE" id="PS50835"/>
    </source>
</evidence>
<feature type="domain" description="Ig-like" evidence="2">
    <location>
        <begin position="22"/>
        <end position="120"/>
    </location>
</feature>
<dbReference type="InterPro" id="IPR007110">
    <property type="entry name" value="Ig-like_dom"/>
</dbReference>
<dbReference type="Ensembl" id="ENSPMRT00000030817.1">
    <property type="protein sequence ID" value="ENSPMRP00000029049.1"/>
    <property type="gene ID" value="ENSPMRG00000018780.1"/>
</dbReference>
<feature type="signal peptide" evidence="1">
    <location>
        <begin position="1"/>
        <end position="19"/>
    </location>
</feature>
<dbReference type="InterPro" id="IPR036179">
    <property type="entry name" value="Ig-like_dom_sf"/>
</dbReference>
<dbReference type="InterPro" id="IPR013106">
    <property type="entry name" value="Ig_V-set"/>
</dbReference>
<dbReference type="AlphaFoldDB" id="A0A670K0E2"/>
<protein>
    <recommendedName>
        <fullName evidence="2">Ig-like domain-containing protein</fullName>
    </recommendedName>
</protein>
<dbReference type="Pfam" id="PF07686">
    <property type="entry name" value="V-set"/>
    <property type="match status" value="1"/>
</dbReference>
<dbReference type="Gene3D" id="2.60.40.10">
    <property type="entry name" value="Immunoglobulins"/>
    <property type="match status" value="1"/>
</dbReference>
<keyword evidence="1" id="KW-0732">Signal</keyword>
<sequence>MAWLLLLFTLLSYCSGVISQAPMTQAASESVSVGQTIKLSCTPNGKVGYIAWYQQRPGLGPCFVHQNGQNRGEGIPDRFTASLSGNVGYLTITSTQAEDEAAYYCGTWYSSINAFHSAQI</sequence>
<name>A0A670K0E2_PODMU</name>
<evidence type="ECO:0000313" key="4">
    <source>
        <dbReference type="Proteomes" id="UP000472272"/>
    </source>
</evidence>
<dbReference type="InterPro" id="IPR003599">
    <property type="entry name" value="Ig_sub"/>
</dbReference>
<reference evidence="3 4" key="1">
    <citation type="journal article" date="2019" name="Proc. Natl. Acad. Sci. U.S.A.">
        <title>Regulatory changes in pterin and carotenoid genes underlie balanced color polymorphisms in the wall lizard.</title>
        <authorList>
            <person name="Andrade P."/>
            <person name="Pinho C."/>
            <person name="Perez I de Lanuza G."/>
            <person name="Afonso S."/>
            <person name="Brejcha J."/>
            <person name="Rubin C.J."/>
            <person name="Wallerman O."/>
            <person name="Pereira P."/>
            <person name="Sabatino S.J."/>
            <person name="Bellati A."/>
            <person name="Pellitteri-Rosa D."/>
            <person name="Bosakova Z."/>
            <person name="Bunikis I."/>
            <person name="Carretero M.A."/>
            <person name="Feiner N."/>
            <person name="Marsik P."/>
            <person name="Pauperio F."/>
            <person name="Salvi D."/>
            <person name="Soler L."/>
            <person name="While G.M."/>
            <person name="Uller T."/>
            <person name="Font E."/>
            <person name="Andersson L."/>
            <person name="Carneiro M."/>
        </authorList>
    </citation>
    <scope>NUCLEOTIDE SEQUENCE</scope>
</reference>
<proteinExistence type="predicted"/>